<evidence type="ECO:0000313" key="1">
    <source>
        <dbReference type="EMBL" id="KKL28371.1"/>
    </source>
</evidence>
<dbReference type="AlphaFoldDB" id="A0A0F9EEU4"/>
<protein>
    <recommendedName>
        <fullName evidence="2">DUF433 domain-containing protein</fullName>
    </recommendedName>
</protein>
<evidence type="ECO:0008006" key="2">
    <source>
        <dbReference type="Google" id="ProtNLM"/>
    </source>
</evidence>
<proteinExistence type="predicted"/>
<comment type="caution">
    <text evidence="1">The sequence shown here is derived from an EMBL/GenBank/DDBJ whole genome shotgun (WGS) entry which is preliminary data.</text>
</comment>
<dbReference type="InterPro" id="IPR009057">
    <property type="entry name" value="Homeodomain-like_sf"/>
</dbReference>
<dbReference type="Gene3D" id="1.10.10.10">
    <property type="entry name" value="Winged helix-like DNA-binding domain superfamily/Winged helix DNA-binding domain"/>
    <property type="match status" value="1"/>
</dbReference>
<dbReference type="PANTHER" id="PTHR34849:SF3">
    <property type="entry name" value="SSR2962 PROTEIN"/>
    <property type="match status" value="1"/>
</dbReference>
<dbReference type="EMBL" id="LAZR01035121">
    <property type="protein sequence ID" value="KKL28371.1"/>
    <property type="molecule type" value="Genomic_DNA"/>
</dbReference>
<dbReference type="Pfam" id="PF04255">
    <property type="entry name" value="DUF433"/>
    <property type="match status" value="1"/>
</dbReference>
<dbReference type="InterPro" id="IPR036388">
    <property type="entry name" value="WH-like_DNA-bd_sf"/>
</dbReference>
<dbReference type="InterPro" id="IPR007367">
    <property type="entry name" value="DUF433"/>
</dbReference>
<dbReference type="SUPFAM" id="SSF46689">
    <property type="entry name" value="Homeodomain-like"/>
    <property type="match status" value="1"/>
</dbReference>
<dbReference type="PANTHER" id="PTHR34849">
    <property type="entry name" value="SSL5025 PROTEIN"/>
    <property type="match status" value="1"/>
</dbReference>
<sequence>MDIHEWMFTIIPEDFPELDISNDTLSGMPRIRGTRIGVSHVLGAVQDAIDIEKVREHYPDLTENQVEDAIAFAARMVEL</sequence>
<organism evidence="1">
    <name type="scientific">marine sediment metagenome</name>
    <dbReference type="NCBI Taxonomy" id="412755"/>
    <lineage>
        <taxon>unclassified sequences</taxon>
        <taxon>metagenomes</taxon>
        <taxon>ecological metagenomes</taxon>
    </lineage>
</organism>
<accession>A0A0F9EEU4</accession>
<reference evidence="1" key="1">
    <citation type="journal article" date="2015" name="Nature">
        <title>Complex archaea that bridge the gap between prokaryotes and eukaryotes.</title>
        <authorList>
            <person name="Spang A."/>
            <person name="Saw J.H."/>
            <person name="Jorgensen S.L."/>
            <person name="Zaremba-Niedzwiedzka K."/>
            <person name="Martijn J."/>
            <person name="Lind A.E."/>
            <person name="van Eijk R."/>
            <person name="Schleper C."/>
            <person name="Guy L."/>
            <person name="Ettema T.J."/>
        </authorList>
    </citation>
    <scope>NUCLEOTIDE SEQUENCE</scope>
</reference>
<gene>
    <name evidence="1" type="ORF">LCGC14_2375830</name>
</gene>
<name>A0A0F9EEU4_9ZZZZ</name>